<dbReference type="FunFam" id="1.20.5.170:FF:000004">
    <property type="entry name" value="Keratin, type II cytoskeletal 5"/>
    <property type="match status" value="1"/>
</dbReference>
<dbReference type="SUPFAM" id="SSF64593">
    <property type="entry name" value="Intermediate filament protein, coiled coil region"/>
    <property type="match status" value="2"/>
</dbReference>
<feature type="coiled-coil region" evidence="5">
    <location>
        <begin position="194"/>
        <end position="281"/>
    </location>
</feature>
<name>A0A8B9M9G2_9AVES</name>
<dbReference type="GO" id="GO:0045095">
    <property type="term" value="C:keratin filament"/>
    <property type="evidence" value="ECO:0007669"/>
    <property type="project" value="InterPro"/>
</dbReference>
<dbReference type="Pfam" id="PF00038">
    <property type="entry name" value="Filament"/>
    <property type="match status" value="1"/>
</dbReference>
<dbReference type="GO" id="GO:0045109">
    <property type="term" value="P:intermediate filament organization"/>
    <property type="evidence" value="ECO:0007669"/>
    <property type="project" value="TreeGrafter"/>
</dbReference>
<dbReference type="Ensembl" id="ENSANIT00000002181.1">
    <property type="protein sequence ID" value="ENSANIP00000002118.1"/>
    <property type="gene ID" value="ENSANIG00000001487.1"/>
</dbReference>
<comment type="similarity">
    <text evidence="4">Belongs to the intermediate filament family.</text>
</comment>
<dbReference type="GO" id="GO:0030280">
    <property type="term" value="F:structural constituent of skin epidermis"/>
    <property type="evidence" value="ECO:0007669"/>
    <property type="project" value="TreeGrafter"/>
</dbReference>
<feature type="coiled-coil region" evidence="5">
    <location>
        <begin position="389"/>
        <end position="423"/>
    </location>
</feature>
<protein>
    <recommendedName>
        <fullName evidence="6">IF rod domain-containing protein</fullName>
    </recommendedName>
</protein>
<feature type="domain" description="IF rod" evidence="6">
    <location>
        <begin position="134"/>
        <end position="445"/>
    </location>
</feature>
<keyword evidence="2 4" id="KW-0403">Intermediate filament</keyword>
<dbReference type="InterPro" id="IPR032444">
    <property type="entry name" value="Keratin_2_head"/>
</dbReference>
<dbReference type="Gene3D" id="1.20.5.500">
    <property type="entry name" value="Single helix bin"/>
    <property type="match status" value="1"/>
</dbReference>
<dbReference type="SMART" id="SM01391">
    <property type="entry name" value="Filament"/>
    <property type="match status" value="1"/>
</dbReference>
<evidence type="ECO:0000313" key="8">
    <source>
        <dbReference type="Proteomes" id="UP000694541"/>
    </source>
</evidence>
<dbReference type="PROSITE" id="PS51842">
    <property type="entry name" value="IF_ROD_2"/>
    <property type="match status" value="1"/>
</dbReference>
<dbReference type="InterPro" id="IPR039008">
    <property type="entry name" value="IF_rod_dom"/>
</dbReference>
<dbReference type="Pfam" id="PF16208">
    <property type="entry name" value="Keratin_2_head"/>
    <property type="match status" value="1"/>
</dbReference>
<dbReference type="GO" id="GO:0005615">
    <property type="term" value="C:extracellular space"/>
    <property type="evidence" value="ECO:0007669"/>
    <property type="project" value="TreeGrafter"/>
</dbReference>
<sequence>MSCCSYSISSGHAIRNFVSSSVCLPRNRCSFSTVSCHWGGGMGYHGLGYFSRRSLDGMACSWPRVAVRRCPPPRHGYGFGAAGTRFGYRGAGFGYRVGRVSKPCTIIPITINKQLLQPLRLELDPNMQTVKYQEKEQIKTLNNKFASFIEKVRFLEQQKKVLETKWSFLQGQNHCKNTIIPMLEAYTGNLKKQLEALGHNRAQLETDLKAAQQVLETNEKKVALSLLPLTNFLLLPPTCLQDADCFFLNKAELKAKVESLKEEAEFLRVFYKEEIHQLQAQISDTSAIMQMDNSRDLNLDGITADIKAQYEDIARRSRAEAQAWYESKFEEQRVTAGRIADILRETKIKIAELTPIVQRLNRDVRSAKDQRCKLEAAVVDAEQRGETTIKDAKHKLSELETALQQTKADLTRQLHEYQELTNAKLALDIEIVTYRKLLEGEETSFALPFAAACHSQGGLTYSPKPDFASALASANRKSCWTSSVGVCGTVVSCGDGVSSRSTRSSYTKVVSMTKSARSNM</sequence>
<reference evidence="7" key="1">
    <citation type="submission" date="2025-08" db="UniProtKB">
        <authorList>
            <consortium name="Ensembl"/>
        </authorList>
    </citation>
    <scope>IDENTIFICATION</scope>
</reference>
<dbReference type="Gene3D" id="1.20.5.170">
    <property type="match status" value="1"/>
</dbReference>
<organism evidence="7 8">
    <name type="scientific">Accipiter nisus</name>
    <name type="common">Eurasian sparrowhawk</name>
    <dbReference type="NCBI Taxonomy" id="211598"/>
    <lineage>
        <taxon>Eukaryota</taxon>
        <taxon>Metazoa</taxon>
        <taxon>Chordata</taxon>
        <taxon>Craniata</taxon>
        <taxon>Vertebrata</taxon>
        <taxon>Euteleostomi</taxon>
        <taxon>Archelosauria</taxon>
        <taxon>Archosauria</taxon>
        <taxon>Dinosauria</taxon>
        <taxon>Saurischia</taxon>
        <taxon>Theropoda</taxon>
        <taxon>Coelurosauria</taxon>
        <taxon>Aves</taxon>
        <taxon>Neognathae</taxon>
        <taxon>Neoaves</taxon>
        <taxon>Telluraves</taxon>
        <taxon>Accipitrimorphae</taxon>
        <taxon>Accipitriformes</taxon>
        <taxon>Accipitridae</taxon>
        <taxon>Accipitrinae</taxon>
        <taxon>Accipiter</taxon>
    </lineage>
</organism>
<proteinExistence type="inferred from homology"/>
<accession>A0A8B9M9G2</accession>
<dbReference type="InterPro" id="IPR003054">
    <property type="entry name" value="Keratin_II"/>
</dbReference>
<evidence type="ECO:0000313" key="7">
    <source>
        <dbReference type="Ensembl" id="ENSANIP00000002118.1"/>
    </source>
</evidence>
<evidence type="ECO:0000259" key="6">
    <source>
        <dbReference type="PROSITE" id="PS51842"/>
    </source>
</evidence>
<evidence type="ECO:0000256" key="3">
    <source>
        <dbReference type="ARBA" id="ARBA00023054"/>
    </source>
</evidence>
<dbReference type="PANTHER" id="PTHR45616:SF21">
    <property type="entry name" value="KERATIN, TYPE II CYTOSKELETAL 7"/>
    <property type="match status" value="1"/>
</dbReference>
<evidence type="ECO:0000256" key="4">
    <source>
        <dbReference type="RuleBase" id="RU000685"/>
    </source>
</evidence>
<dbReference type="Gene3D" id="1.20.5.1160">
    <property type="entry name" value="Vasodilator-stimulated phosphoprotein"/>
    <property type="match status" value="1"/>
</dbReference>
<dbReference type="PRINTS" id="PR01276">
    <property type="entry name" value="TYPE2KERATIN"/>
</dbReference>
<dbReference type="PROSITE" id="PS00226">
    <property type="entry name" value="IF_ROD_1"/>
    <property type="match status" value="1"/>
</dbReference>
<dbReference type="PANTHER" id="PTHR45616">
    <property type="entry name" value="GATA-TYPE DOMAIN-CONTAINING PROTEIN"/>
    <property type="match status" value="1"/>
</dbReference>
<dbReference type="InterPro" id="IPR018039">
    <property type="entry name" value="IF_conserved"/>
</dbReference>
<reference evidence="7" key="2">
    <citation type="submission" date="2025-09" db="UniProtKB">
        <authorList>
            <consortium name="Ensembl"/>
        </authorList>
    </citation>
    <scope>IDENTIFICATION</scope>
</reference>
<keyword evidence="1" id="KW-0416">Keratin</keyword>
<evidence type="ECO:0000256" key="5">
    <source>
        <dbReference type="SAM" id="Coils"/>
    </source>
</evidence>
<keyword evidence="8" id="KW-1185">Reference proteome</keyword>
<dbReference type="Proteomes" id="UP000694541">
    <property type="component" value="Unplaced"/>
</dbReference>
<keyword evidence="3 5" id="KW-0175">Coiled coil</keyword>
<dbReference type="GO" id="GO:0031424">
    <property type="term" value="P:keratinization"/>
    <property type="evidence" value="ECO:0007669"/>
    <property type="project" value="TreeGrafter"/>
</dbReference>
<dbReference type="AlphaFoldDB" id="A0A8B9M9G2"/>
<evidence type="ECO:0000256" key="1">
    <source>
        <dbReference type="ARBA" id="ARBA00022744"/>
    </source>
</evidence>
<evidence type="ECO:0000256" key="2">
    <source>
        <dbReference type="ARBA" id="ARBA00022754"/>
    </source>
</evidence>